<feature type="domain" description="Solute-binding protein family 3/N-terminal" evidence="6">
    <location>
        <begin position="37"/>
        <end position="255"/>
    </location>
</feature>
<keyword evidence="3 5" id="KW-0732">Signal</keyword>
<feature type="chain" id="PRO_5031255849" evidence="5">
    <location>
        <begin position="27"/>
        <end position="261"/>
    </location>
</feature>
<dbReference type="SMART" id="SM00079">
    <property type="entry name" value="PBPe"/>
    <property type="match status" value="1"/>
</dbReference>
<dbReference type="InterPro" id="IPR001638">
    <property type="entry name" value="Solute-binding_3/MltF_N"/>
</dbReference>
<dbReference type="SUPFAM" id="SSF53850">
    <property type="entry name" value="Periplasmic binding protein-like II"/>
    <property type="match status" value="1"/>
</dbReference>
<gene>
    <name evidence="8" type="ORF">HNQ08_002210</name>
</gene>
<dbReference type="GO" id="GO:0015276">
    <property type="term" value="F:ligand-gated monoatomic ion channel activity"/>
    <property type="evidence" value="ECO:0007669"/>
    <property type="project" value="InterPro"/>
</dbReference>
<dbReference type="Pfam" id="PF00497">
    <property type="entry name" value="SBP_bac_3"/>
    <property type="match status" value="1"/>
</dbReference>
<dbReference type="GO" id="GO:0030313">
    <property type="term" value="C:cell envelope"/>
    <property type="evidence" value="ECO:0007669"/>
    <property type="project" value="UniProtKB-SubCell"/>
</dbReference>
<dbReference type="RefSeq" id="WP_184131375.1">
    <property type="nucleotide sequence ID" value="NZ_JACHFL010000004.1"/>
</dbReference>
<evidence type="ECO:0000256" key="3">
    <source>
        <dbReference type="ARBA" id="ARBA00022729"/>
    </source>
</evidence>
<dbReference type="Gene3D" id="3.40.190.10">
    <property type="entry name" value="Periplasmic binding protein-like II"/>
    <property type="match status" value="2"/>
</dbReference>
<dbReference type="PROSITE" id="PS01039">
    <property type="entry name" value="SBP_BACTERIAL_3"/>
    <property type="match status" value="1"/>
</dbReference>
<proteinExistence type="inferred from homology"/>
<keyword evidence="9" id="KW-1185">Reference proteome</keyword>
<dbReference type="PANTHER" id="PTHR35936:SF19">
    <property type="entry name" value="AMINO-ACID-BINDING PROTEIN YXEM-RELATED"/>
    <property type="match status" value="1"/>
</dbReference>
<dbReference type="EMBL" id="JACHFL010000004">
    <property type="protein sequence ID" value="MBB5363112.1"/>
    <property type="molecule type" value="Genomic_DNA"/>
</dbReference>
<evidence type="ECO:0000259" key="6">
    <source>
        <dbReference type="SMART" id="SM00062"/>
    </source>
</evidence>
<evidence type="ECO:0000259" key="7">
    <source>
        <dbReference type="SMART" id="SM00079"/>
    </source>
</evidence>
<dbReference type="InterPro" id="IPR018313">
    <property type="entry name" value="SBP_3_CS"/>
</dbReference>
<comment type="similarity">
    <text evidence="2 4">Belongs to the bacterial solute-binding protein 3 family.</text>
</comment>
<dbReference type="AlphaFoldDB" id="A0A7W8JTS8"/>
<evidence type="ECO:0000256" key="1">
    <source>
        <dbReference type="ARBA" id="ARBA00004196"/>
    </source>
</evidence>
<dbReference type="SMART" id="SM00062">
    <property type="entry name" value="PBPb"/>
    <property type="match status" value="1"/>
</dbReference>
<evidence type="ECO:0000256" key="5">
    <source>
        <dbReference type="SAM" id="SignalP"/>
    </source>
</evidence>
<evidence type="ECO:0000313" key="9">
    <source>
        <dbReference type="Proteomes" id="UP000552709"/>
    </source>
</evidence>
<protein>
    <submittedName>
        <fullName evidence="8">ABC-type amino acid transport substrate-binding protein</fullName>
    </submittedName>
</protein>
<organism evidence="8 9">
    <name type="scientific">Deinococcus humi</name>
    <dbReference type="NCBI Taxonomy" id="662880"/>
    <lineage>
        <taxon>Bacteria</taxon>
        <taxon>Thermotogati</taxon>
        <taxon>Deinococcota</taxon>
        <taxon>Deinococci</taxon>
        <taxon>Deinococcales</taxon>
        <taxon>Deinococcaceae</taxon>
        <taxon>Deinococcus</taxon>
    </lineage>
</organism>
<dbReference type="InterPro" id="IPR001320">
    <property type="entry name" value="Iontro_rcpt_C"/>
</dbReference>
<dbReference type="Proteomes" id="UP000552709">
    <property type="component" value="Unassembled WGS sequence"/>
</dbReference>
<dbReference type="GO" id="GO:0016020">
    <property type="term" value="C:membrane"/>
    <property type="evidence" value="ECO:0007669"/>
    <property type="project" value="InterPro"/>
</dbReference>
<reference evidence="8 9" key="1">
    <citation type="submission" date="2020-08" db="EMBL/GenBank/DDBJ databases">
        <title>Genomic Encyclopedia of Type Strains, Phase IV (KMG-IV): sequencing the most valuable type-strain genomes for metagenomic binning, comparative biology and taxonomic classification.</title>
        <authorList>
            <person name="Goeker M."/>
        </authorList>
    </citation>
    <scope>NUCLEOTIDE SEQUENCE [LARGE SCALE GENOMIC DNA]</scope>
    <source>
        <strain evidence="8 9">DSM 27939</strain>
    </source>
</reference>
<dbReference type="PANTHER" id="PTHR35936">
    <property type="entry name" value="MEMBRANE-BOUND LYTIC MUREIN TRANSGLYCOSYLASE F"/>
    <property type="match status" value="1"/>
</dbReference>
<evidence type="ECO:0000313" key="8">
    <source>
        <dbReference type="EMBL" id="MBB5363112.1"/>
    </source>
</evidence>
<feature type="domain" description="Ionotropic glutamate receptor C-terminal" evidence="7">
    <location>
        <begin position="37"/>
        <end position="254"/>
    </location>
</feature>
<evidence type="ECO:0000256" key="2">
    <source>
        <dbReference type="ARBA" id="ARBA00010333"/>
    </source>
</evidence>
<evidence type="ECO:0000256" key="4">
    <source>
        <dbReference type="RuleBase" id="RU003744"/>
    </source>
</evidence>
<sequence>MFKIRKAHLLTSLSLSLLLTGGLAHATDLAQIKQKGVMTVAMSGEYPPFSQPSLKGGLEGFDVDVANELGKRLGVKVNVVKTEFPSIIAGIQAGVFDLAVASQSKTPERAKAVDFSEEPYYYDGVQLFAPLSSKATSLASLKGQPVGVALGTIFEKALKDKGHDKIVSYSGEQEGFLALGAGRVQAFLTEKSVGAVAIKNGIKMKPIGPVLLSDETYVTFAKNSPALAAAVNKALDDMRADGTLKKISQKWVGLDISVPAK</sequence>
<comment type="subcellular location">
    <subcellularLocation>
        <location evidence="1">Cell envelope</location>
    </subcellularLocation>
</comment>
<comment type="caution">
    <text evidence="8">The sequence shown here is derived from an EMBL/GenBank/DDBJ whole genome shotgun (WGS) entry which is preliminary data.</text>
</comment>
<accession>A0A7W8JTS8</accession>
<feature type="signal peptide" evidence="5">
    <location>
        <begin position="1"/>
        <end position="26"/>
    </location>
</feature>
<name>A0A7W8JTS8_9DEIO</name>